<dbReference type="AlphaFoldDB" id="A0A378QAR3"/>
<sequence length="231" mass="27102">MSREIDKDFERLNDFIKNYSISTLAQNDVYVSNLKKSHKIYFSYAHLIWGINHQNICDKNIENRLLESCSDIGQVILLFSHGLYKPANLILRSSIENFIKAIGLFVDTDIVNKKHVYEIFDIAKQYPNCSHPNFLIMYNNLNTEYSNLCSYTHTANQHHMMHLSAFKNIPIFDERYANELIKNTIKIVKTYITILVFSFRDNIFKINPSYRDIVLTSISDSDRRLLYQGNI</sequence>
<gene>
    <name evidence="1" type="ORF">NCTC10465_01350</name>
</gene>
<dbReference type="EMBL" id="UGPY01000001">
    <property type="protein sequence ID" value="STY97566.1"/>
    <property type="molecule type" value="Genomic_DNA"/>
</dbReference>
<accession>A0A378QAR3</accession>
<organism evidence="1 2">
    <name type="scientific">Faucicola osloensis</name>
    <name type="common">Moraxella osloensis</name>
    <dbReference type="NCBI Taxonomy" id="34062"/>
    <lineage>
        <taxon>Bacteria</taxon>
        <taxon>Pseudomonadati</taxon>
        <taxon>Pseudomonadota</taxon>
        <taxon>Gammaproteobacteria</taxon>
        <taxon>Moraxellales</taxon>
        <taxon>Moraxellaceae</taxon>
        <taxon>Faucicola</taxon>
    </lineage>
</organism>
<dbReference type="RefSeq" id="WP_062330259.1">
    <property type="nucleotide sequence ID" value="NZ_CBCRZU010000007.1"/>
</dbReference>
<dbReference type="KEGG" id="mos:AXE82_00620"/>
<keyword evidence="2" id="KW-1185">Reference proteome</keyword>
<dbReference type="Proteomes" id="UP000255230">
    <property type="component" value="Unassembled WGS sequence"/>
</dbReference>
<evidence type="ECO:0000313" key="1">
    <source>
        <dbReference type="EMBL" id="STY97566.1"/>
    </source>
</evidence>
<dbReference type="GeneID" id="35777899"/>
<proteinExistence type="predicted"/>
<name>A0A378QAR3_FAUOS</name>
<protein>
    <submittedName>
        <fullName evidence="1">Uncharacterized protein</fullName>
    </submittedName>
</protein>
<evidence type="ECO:0000313" key="2">
    <source>
        <dbReference type="Proteomes" id="UP000255230"/>
    </source>
</evidence>
<reference evidence="1 2" key="1">
    <citation type="submission" date="2018-06" db="EMBL/GenBank/DDBJ databases">
        <authorList>
            <consortium name="Pathogen Informatics"/>
            <person name="Doyle S."/>
        </authorList>
    </citation>
    <scope>NUCLEOTIDE SEQUENCE [LARGE SCALE GENOMIC DNA]</scope>
    <source>
        <strain evidence="1 2">NCTC10465</strain>
    </source>
</reference>